<evidence type="ECO:0000313" key="3">
    <source>
        <dbReference type="EMBL" id="MEW9266486.1"/>
    </source>
</evidence>
<dbReference type="RefSeq" id="WP_367639624.1">
    <property type="nucleotide sequence ID" value="NZ_JBFNQN010000012.1"/>
</dbReference>
<keyword evidence="4" id="KW-1185">Reference proteome</keyword>
<sequence>MSTNAPRRWWLLVPLALVVLSSCSSEPDPPPGPSPEAVQRVADLVRDAATAAGDSPTVGSGGDAHQTTSVRLGGVPADGGTRAAWVACTGGSDLDAQLAGAAITVDCDGQAHRVEGLVPDGDTVVFEITRPSDVDSVWALTMTSAV</sequence>
<dbReference type="EMBL" id="JBFNQN010000012">
    <property type="protein sequence ID" value="MEW9266486.1"/>
    <property type="molecule type" value="Genomic_DNA"/>
</dbReference>
<keyword evidence="2" id="KW-0732">Signal</keyword>
<evidence type="ECO:0000313" key="4">
    <source>
        <dbReference type="Proteomes" id="UP001555826"/>
    </source>
</evidence>
<feature type="chain" id="PRO_5046161404" evidence="2">
    <location>
        <begin position="28"/>
        <end position="146"/>
    </location>
</feature>
<accession>A0ABV3PA06</accession>
<dbReference type="Proteomes" id="UP001555826">
    <property type="component" value="Unassembled WGS sequence"/>
</dbReference>
<evidence type="ECO:0000256" key="1">
    <source>
        <dbReference type="SAM" id="MobiDB-lite"/>
    </source>
</evidence>
<evidence type="ECO:0000256" key="2">
    <source>
        <dbReference type="SAM" id="SignalP"/>
    </source>
</evidence>
<reference evidence="3 4" key="1">
    <citation type="submission" date="2024-07" db="EMBL/GenBank/DDBJ databases">
        <authorList>
            <person name="Thanompreechachai J."/>
            <person name="Duangmal K."/>
        </authorList>
    </citation>
    <scope>NUCLEOTIDE SEQUENCE [LARGE SCALE GENOMIC DNA]</scope>
    <source>
        <strain evidence="3 4">KCTC 19886</strain>
    </source>
</reference>
<dbReference type="PROSITE" id="PS51257">
    <property type="entry name" value="PROKAR_LIPOPROTEIN"/>
    <property type="match status" value="1"/>
</dbReference>
<gene>
    <name evidence="3" type="ORF">AB1207_17175</name>
</gene>
<organism evidence="3 4">
    <name type="scientific">Kineococcus endophyticus</name>
    <dbReference type="NCBI Taxonomy" id="1181883"/>
    <lineage>
        <taxon>Bacteria</taxon>
        <taxon>Bacillati</taxon>
        <taxon>Actinomycetota</taxon>
        <taxon>Actinomycetes</taxon>
        <taxon>Kineosporiales</taxon>
        <taxon>Kineosporiaceae</taxon>
        <taxon>Kineococcus</taxon>
    </lineage>
</organism>
<feature type="signal peptide" evidence="2">
    <location>
        <begin position="1"/>
        <end position="27"/>
    </location>
</feature>
<proteinExistence type="predicted"/>
<name>A0ABV3PA06_9ACTN</name>
<comment type="caution">
    <text evidence="3">The sequence shown here is derived from an EMBL/GenBank/DDBJ whole genome shotgun (WGS) entry which is preliminary data.</text>
</comment>
<feature type="region of interest" description="Disordered" evidence="1">
    <location>
        <begin position="48"/>
        <end position="68"/>
    </location>
</feature>
<protein>
    <submittedName>
        <fullName evidence="3">Uncharacterized protein</fullName>
    </submittedName>
</protein>